<dbReference type="InterPro" id="IPR003661">
    <property type="entry name" value="HisK_dim/P_dom"/>
</dbReference>
<evidence type="ECO:0000256" key="2">
    <source>
        <dbReference type="ARBA" id="ARBA00004429"/>
    </source>
</evidence>
<dbReference type="GO" id="GO:0000155">
    <property type="term" value="F:phosphorelay sensor kinase activity"/>
    <property type="evidence" value="ECO:0007669"/>
    <property type="project" value="InterPro"/>
</dbReference>
<dbReference type="PIRSF" id="PIRSF036431">
    <property type="entry name" value="STHK_DctB"/>
    <property type="match status" value="1"/>
</dbReference>
<dbReference type="InterPro" id="IPR000700">
    <property type="entry name" value="PAS-assoc_C"/>
</dbReference>
<evidence type="ECO:0000256" key="8">
    <source>
        <dbReference type="ARBA" id="ARBA00022692"/>
    </source>
</evidence>
<dbReference type="Gene3D" id="3.30.565.10">
    <property type="entry name" value="Histidine kinase-like ATPase, C-terminal domain"/>
    <property type="match status" value="1"/>
</dbReference>
<dbReference type="InterPro" id="IPR004358">
    <property type="entry name" value="Sig_transdc_His_kin-like_C"/>
</dbReference>
<evidence type="ECO:0000256" key="12">
    <source>
        <dbReference type="ARBA" id="ARBA00022989"/>
    </source>
</evidence>
<evidence type="ECO:0000256" key="6">
    <source>
        <dbReference type="ARBA" id="ARBA00022553"/>
    </source>
</evidence>
<keyword evidence="5" id="KW-0997">Cell inner membrane</keyword>
<evidence type="ECO:0000256" key="1">
    <source>
        <dbReference type="ARBA" id="ARBA00000085"/>
    </source>
</evidence>
<evidence type="ECO:0000313" key="21">
    <source>
        <dbReference type="Proteomes" id="UP000093173"/>
    </source>
</evidence>
<dbReference type="NCBIfam" id="TIGR00229">
    <property type="entry name" value="sensory_box"/>
    <property type="match status" value="1"/>
</dbReference>
<dbReference type="AlphaFoldDB" id="A0A1B9R0V7"/>
<dbReference type="InterPro" id="IPR036097">
    <property type="entry name" value="HisK_dim/P_sf"/>
</dbReference>
<dbReference type="InterPro" id="IPR005467">
    <property type="entry name" value="His_kinase_dom"/>
</dbReference>
<dbReference type="GO" id="GO:0005524">
    <property type="term" value="F:ATP binding"/>
    <property type="evidence" value="ECO:0007669"/>
    <property type="project" value="UniProtKB-KW"/>
</dbReference>
<dbReference type="SUPFAM" id="SSF55785">
    <property type="entry name" value="PYP-like sensor domain (PAS domain)"/>
    <property type="match status" value="1"/>
</dbReference>
<dbReference type="InterPro" id="IPR017055">
    <property type="entry name" value="Sig_transdc_His_kinase_DctB"/>
</dbReference>
<dbReference type="InterPro" id="IPR000014">
    <property type="entry name" value="PAS"/>
</dbReference>
<keyword evidence="14 17" id="KW-0472">Membrane</keyword>
<keyword evidence="4" id="KW-1003">Cell membrane</keyword>
<accession>A0A1B9R0V7</accession>
<evidence type="ECO:0000259" key="19">
    <source>
        <dbReference type="PROSITE" id="PS50113"/>
    </source>
</evidence>
<evidence type="ECO:0000256" key="5">
    <source>
        <dbReference type="ARBA" id="ARBA00022519"/>
    </source>
</evidence>
<dbReference type="PROSITE" id="PS50113">
    <property type="entry name" value="PAC"/>
    <property type="match status" value="1"/>
</dbReference>
<proteinExistence type="predicted"/>
<comment type="catalytic activity">
    <reaction evidence="1">
        <text>ATP + protein L-histidine = ADP + protein N-phospho-L-histidine.</text>
        <dbReference type="EC" id="2.7.13.3"/>
    </reaction>
</comment>
<dbReference type="SUPFAM" id="SSF47384">
    <property type="entry name" value="Homodimeric domain of signal transducing histidine kinase"/>
    <property type="match status" value="1"/>
</dbReference>
<evidence type="ECO:0000256" key="7">
    <source>
        <dbReference type="ARBA" id="ARBA00022679"/>
    </source>
</evidence>
<dbReference type="PANTHER" id="PTHR43065">
    <property type="entry name" value="SENSOR HISTIDINE KINASE"/>
    <property type="match status" value="1"/>
</dbReference>
<dbReference type="PRINTS" id="PR00344">
    <property type="entry name" value="BCTRLSENSOR"/>
</dbReference>
<evidence type="ECO:0000256" key="11">
    <source>
        <dbReference type="ARBA" id="ARBA00022840"/>
    </source>
</evidence>
<feature type="domain" description="Histidine kinase" evidence="18">
    <location>
        <begin position="478"/>
        <end position="689"/>
    </location>
</feature>
<dbReference type="FunFam" id="1.10.287.130:FF:000049">
    <property type="entry name" value="C4-dicarboxylate transport sensor protein DctB"/>
    <property type="match status" value="1"/>
</dbReference>
<dbReference type="Gene3D" id="3.30.450.20">
    <property type="entry name" value="PAS domain"/>
    <property type="match status" value="2"/>
</dbReference>
<evidence type="ECO:0000256" key="3">
    <source>
        <dbReference type="ARBA" id="ARBA00012438"/>
    </source>
</evidence>
<dbReference type="InterPro" id="IPR001610">
    <property type="entry name" value="PAC"/>
</dbReference>
<reference evidence="21" key="1">
    <citation type="submission" date="2016-06" db="EMBL/GenBank/DDBJ databases">
        <authorList>
            <person name="Hehemann J.-H."/>
            <person name="Arevalo P."/>
            <person name="Datta M.S."/>
            <person name="Polz M.F."/>
        </authorList>
    </citation>
    <scope>NUCLEOTIDE SEQUENCE [LARGE SCALE GENOMIC DNA]</scope>
    <source>
        <strain evidence="21">9CSC122</strain>
    </source>
</reference>
<dbReference type="SMART" id="SM00387">
    <property type="entry name" value="HATPase_c"/>
    <property type="match status" value="1"/>
</dbReference>
<keyword evidence="21" id="KW-1185">Reference proteome</keyword>
<keyword evidence="7" id="KW-0808">Transferase</keyword>
<evidence type="ECO:0000256" key="9">
    <source>
        <dbReference type="ARBA" id="ARBA00022741"/>
    </source>
</evidence>
<keyword evidence="13" id="KW-0902">Two-component regulatory system</keyword>
<dbReference type="SMART" id="SM00086">
    <property type="entry name" value="PAC"/>
    <property type="match status" value="1"/>
</dbReference>
<evidence type="ECO:0000256" key="10">
    <source>
        <dbReference type="ARBA" id="ARBA00022777"/>
    </source>
</evidence>
<dbReference type="CDD" id="cd00082">
    <property type="entry name" value="HisKA"/>
    <property type="match status" value="1"/>
</dbReference>
<keyword evidence="10 20" id="KW-0418">Kinase</keyword>
<feature type="coiled-coil region" evidence="16">
    <location>
        <begin position="431"/>
        <end position="469"/>
    </location>
</feature>
<comment type="subcellular location">
    <subcellularLocation>
        <location evidence="2">Cell inner membrane</location>
        <topology evidence="2">Multi-pass membrane protein</topology>
    </subcellularLocation>
</comment>
<gene>
    <name evidence="20" type="ORF">A6E14_07130</name>
</gene>
<dbReference type="InterPro" id="IPR003594">
    <property type="entry name" value="HATPase_dom"/>
</dbReference>
<dbReference type="Pfam" id="PF13426">
    <property type="entry name" value="PAS_9"/>
    <property type="match status" value="1"/>
</dbReference>
<evidence type="ECO:0000256" key="13">
    <source>
        <dbReference type="ARBA" id="ARBA00023012"/>
    </source>
</evidence>
<dbReference type="SUPFAM" id="SSF55874">
    <property type="entry name" value="ATPase domain of HSP90 chaperone/DNA topoisomerase II/histidine kinase"/>
    <property type="match status" value="1"/>
</dbReference>
<sequence>MSLRRKLGLTLMVMLLMYISLGSGRFIATQWLLSQAQSNIEQRLLDYVGEIRHALRRFSHLPFLITNEPGVLTFLEGETHLEEQLEAELKAQLIQLDKAANTKGWYILSDDGEVLISSLSDLALDASKATFISTQVKYDPDSLTIITQVTDTTPHYFLAAPIQSNFELVGIAVVQVDLSFLTEQWFADNEIIFFQDRSHAFFLSSSRELDVLKLNQLSDLSDLLIHDQLYNGTSITRVKAFGEKYMIQSVTLDDLQWKLTYLTPLKAVEHTVSWISWSAVGCCLFFILLFVIGRLRHQKHLSQLRIQKLIESSQERLTQMINKTQVGILLLTEKGVVSDINPMAMRYFNLSNSMVTNLAAWKLFETSRGDSTILPLLQNLSQHHDLAEINSAETMARRSDGSVFPVLFSITSLRWHSLDHYLVTVIDISKRKKAEIALKNVNNDLRERVEQRTEELKSAQKELIEISKMAALGRMSSAITHELNQPLTGLRTLLTSNDLLMERGETQLLKANNKLVHSLIDRMAKMTTQLKSFAFNRPEQLQEIPLLTVLEETLRIYQDRLKSIDVRIRISADVTTVLGEDQRVRQVIGNLVVNACDAMKGTINSQLLINAHSENDRVFLSLIDNGCGVSSDELAYIFEPFHTTKKIGDGLGLGLSISMNSMRDMKGKISAEPNHNGGMSFHLEFQKYHAGLQ</sequence>
<dbReference type="GO" id="GO:0005886">
    <property type="term" value="C:plasma membrane"/>
    <property type="evidence" value="ECO:0007669"/>
    <property type="project" value="UniProtKB-SubCell"/>
</dbReference>
<keyword evidence="6" id="KW-0597">Phosphoprotein</keyword>
<dbReference type="Pfam" id="PF02518">
    <property type="entry name" value="HATPase_c"/>
    <property type="match status" value="1"/>
</dbReference>
<comment type="caution">
    <text evidence="20">The sequence shown here is derived from an EMBL/GenBank/DDBJ whole genome shotgun (WGS) entry which is preliminary data.</text>
</comment>
<dbReference type="PANTHER" id="PTHR43065:SF42">
    <property type="entry name" value="TWO-COMPONENT SENSOR PPRA"/>
    <property type="match status" value="1"/>
</dbReference>
<evidence type="ECO:0000259" key="18">
    <source>
        <dbReference type="PROSITE" id="PS50109"/>
    </source>
</evidence>
<protein>
    <recommendedName>
        <fullName evidence="15">C4-dicarboxylate transport sensor protein DctB</fullName>
        <ecNumber evidence="3">2.7.13.3</ecNumber>
    </recommendedName>
</protein>
<name>A0A1B9R0V7_9VIBR</name>
<organism evidence="20 21">
    <name type="scientific">Vibrio genomosp. F10</name>
    <dbReference type="NCBI Taxonomy" id="723171"/>
    <lineage>
        <taxon>Bacteria</taxon>
        <taxon>Pseudomonadati</taxon>
        <taxon>Pseudomonadota</taxon>
        <taxon>Gammaproteobacteria</taxon>
        <taxon>Vibrionales</taxon>
        <taxon>Vibrionaceae</taxon>
        <taxon>Vibrio</taxon>
    </lineage>
</organism>
<dbReference type="Gene3D" id="1.10.287.130">
    <property type="match status" value="1"/>
</dbReference>
<feature type="transmembrane region" description="Helical" evidence="17">
    <location>
        <begin position="274"/>
        <end position="295"/>
    </location>
</feature>
<dbReference type="RefSeq" id="WP_017041526.1">
    <property type="nucleotide sequence ID" value="NZ_JBNGCH010000352.1"/>
</dbReference>
<evidence type="ECO:0000256" key="4">
    <source>
        <dbReference type="ARBA" id="ARBA00022475"/>
    </source>
</evidence>
<evidence type="ECO:0000256" key="15">
    <source>
        <dbReference type="ARBA" id="ARBA00073143"/>
    </source>
</evidence>
<dbReference type="EMBL" id="MAJZ01000352">
    <property type="protein sequence ID" value="OCH77807.1"/>
    <property type="molecule type" value="Genomic_DNA"/>
</dbReference>
<keyword evidence="11" id="KW-0067">ATP-binding</keyword>
<dbReference type="InterPro" id="IPR035965">
    <property type="entry name" value="PAS-like_dom_sf"/>
</dbReference>
<keyword evidence="16" id="KW-0175">Coiled coil</keyword>
<keyword evidence="8 17" id="KW-0812">Transmembrane</keyword>
<keyword evidence="9" id="KW-0547">Nucleotide-binding</keyword>
<feature type="domain" description="PAC" evidence="19">
    <location>
        <begin position="390"/>
        <end position="440"/>
    </location>
</feature>
<evidence type="ECO:0000256" key="14">
    <source>
        <dbReference type="ARBA" id="ARBA00023136"/>
    </source>
</evidence>
<evidence type="ECO:0000256" key="17">
    <source>
        <dbReference type="SAM" id="Phobius"/>
    </source>
</evidence>
<evidence type="ECO:0000313" key="20">
    <source>
        <dbReference type="EMBL" id="OCH77807.1"/>
    </source>
</evidence>
<dbReference type="EC" id="2.7.13.3" evidence="3"/>
<dbReference type="InterPro" id="IPR036890">
    <property type="entry name" value="HATPase_C_sf"/>
</dbReference>
<keyword evidence="12 17" id="KW-1133">Transmembrane helix</keyword>
<dbReference type="CDD" id="cd00130">
    <property type="entry name" value="PAS"/>
    <property type="match status" value="1"/>
</dbReference>
<dbReference type="PROSITE" id="PS50109">
    <property type="entry name" value="HIS_KIN"/>
    <property type="match status" value="1"/>
</dbReference>
<evidence type="ECO:0000256" key="16">
    <source>
        <dbReference type="SAM" id="Coils"/>
    </source>
</evidence>
<dbReference type="Proteomes" id="UP000093173">
    <property type="component" value="Unassembled WGS sequence"/>
</dbReference>